<evidence type="ECO:0000256" key="1">
    <source>
        <dbReference type="ARBA" id="ARBA00004370"/>
    </source>
</evidence>
<organism evidence="7 8">
    <name type="scientific">Blepharisma stoltei</name>
    <dbReference type="NCBI Taxonomy" id="1481888"/>
    <lineage>
        <taxon>Eukaryota</taxon>
        <taxon>Sar</taxon>
        <taxon>Alveolata</taxon>
        <taxon>Ciliophora</taxon>
        <taxon>Postciliodesmatophora</taxon>
        <taxon>Heterotrichea</taxon>
        <taxon>Heterotrichida</taxon>
        <taxon>Blepharismidae</taxon>
        <taxon>Blepharisma</taxon>
    </lineage>
</organism>
<dbReference type="Proteomes" id="UP001162131">
    <property type="component" value="Unassembled WGS sequence"/>
</dbReference>
<evidence type="ECO:0000256" key="5">
    <source>
        <dbReference type="SAM" id="Phobius"/>
    </source>
</evidence>
<proteinExistence type="predicted"/>
<feature type="transmembrane region" description="Helical" evidence="5">
    <location>
        <begin position="18"/>
        <end position="37"/>
    </location>
</feature>
<feature type="transmembrane region" description="Helical" evidence="5">
    <location>
        <begin position="907"/>
        <end position="927"/>
    </location>
</feature>
<feature type="transmembrane region" description="Helical" evidence="5">
    <location>
        <begin position="991"/>
        <end position="1012"/>
    </location>
</feature>
<dbReference type="Gene3D" id="3.40.50.2300">
    <property type="match status" value="2"/>
</dbReference>
<evidence type="ECO:0000256" key="4">
    <source>
        <dbReference type="ARBA" id="ARBA00023136"/>
    </source>
</evidence>
<dbReference type="GO" id="GO:0016020">
    <property type="term" value="C:membrane"/>
    <property type="evidence" value="ECO:0007669"/>
    <property type="project" value="UniProtKB-SubCell"/>
</dbReference>
<feature type="domain" description="Receptor ligand binding region" evidence="6">
    <location>
        <begin position="366"/>
        <end position="690"/>
    </location>
</feature>
<keyword evidence="2 5" id="KW-0812">Transmembrane</keyword>
<keyword evidence="8" id="KW-1185">Reference proteome</keyword>
<dbReference type="InterPro" id="IPR001828">
    <property type="entry name" value="ANF_lig-bd_rcpt"/>
</dbReference>
<feature type="transmembrane region" description="Helical" evidence="5">
    <location>
        <begin position="1075"/>
        <end position="1095"/>
    </location>
</feature>
<protein>
    <recommendedName>
        <fullName evidence="6">Receptor ligand binding region domain-containing protein</fullName>
    </recommendedName>
</protein>
<evidence type="ECO:0000313" key="7">
    <source>
        <dbReference type="EMBL" id="CAG9331440.1"/>
    </source>
</evidence>
<keyword evidence="3 5" id="KW-1133">Transmembrane helix</keyword>
<name>A0AAU9K0A4_9CILI</name>
<comment type="subcellular location">
    <subcellularLocation>
        <location evidence="1">Membrane</location>
    </subcellularLocation>
</comment>
<feature type="transmembrane region" description="Helical" evidence="5">
    <location>
        <begin position="1048"/>
        <end position="1069"/>
    </location>
</feature>
<sequence>MALTNKKQSNETLTFSRFLFFFSIFLLSKSTEVLIIYSNYTKISISDFIFEIQQSTSALSAIEITACDFLVAEEEISNRPNLVAVFDISNDLSFQFRIAKLCENNLIVHFLYTDSLPYENKWTFSLSSSKLSLNRALIITLAYFNWTDGIAVTDIQKFSNLQDLFRSYFKDIEVFSVSSDTFIKDFIGIEMKKLGSSLFYLFINKDISLQIQQYLVDSKQLGDGTGILLIKESSYGSNIDGTLGLVEKGKEFVESEDSYLSLTILEMITSLNNASDTYILNFLEEKCPNHYCINEFSVINIQEKQRKIVGSIVEGNFKLLSSIVFPGNSKKIPISQKKVLYFSASDGTTDPGGVPYASVAVFARGLTLAVKDINSGQNILENFQLKLNHFDCGASVYNAAFALNCFEKDKDKVGLAHITAPMTATAFGAMISLKKLNITVPYIGAVNSGPELSNTTAYPYYSRISLPSSWAYTQIPIILKVMGWESIAILYQNDISGSAAFYYLNQTCAKQNIKIVNEHRGIPPLLDREGLKNYTNVIKEVVDSNVRFVTLVFNPPEVNYIAEIFYDLGMRRGDVLFYSTYPGWLTTVATQDEFLYKRVEIAIPMVIIFQSLFVGEIGKKVHDDLYKAYGNTEPATYACLYYDAGMLIGNAIDWTINHGTDYTDPDVLNAAVRDVRFTGCTGSMSIQKGSNDRQFSSFTIQSNSYNFTSGALKTFIVGYFTPTGSTILKIETPFVYADGTTNKPSDFRITRTNCPFDDKLKRTFGKGRALVFGICFFIAALTVIVTFFIWKKWWNRKVDPLTKAEEISLEDFIVGVTIGVEFFQFISQGPDIRPLNAFLADIGDAVSLDLESFAKLENGVFWWIATIIIILCGVWTIFCLEIFFQLDEKLNHIWFFRALSFLADNSMPILGNLCFIPFISILLEIFLCDHSIGNHFTDSYLNKDCYQFCWKGDHIIYVVLSAFSLFFYEPLAVFCRPLWQELQSNLHVKSMPLYLMVKTVIQVMLVVMNKTLKRSSDIAHGFVFTVLILMYAGFVWRFKAFNYARFNWWQQLSLIGVAWVSFLSTINFLAGGTTFPWISLILGGWVIVVLIGLAVQKKKYPSLLFRKKGKDTSTLFKFAFTFGRQSKMHQSKIEPHKLDLFGSK</sequence>
<accession>A0AAU9K0A4</accession>
<dbReference type="SUPFAM" id="SSF53822">
    <property type="entry name" value="Periplasmic binding protein-like I"/>
    <property type="match status" value="1"/>
</dbReference>
<feature type="transmembrane region" description="Helical" evidence="5">
    <location>
        <begin position="860"/>
        <end position="886"/>
    </location>
</feature>
<dbReference type="EMBL" id="CAJZBQ010000053">
    <property type="protein sequence ID" value="CAG9331440.1"/>
    <property type="molecule type" value="Genomic_DNA"/>
</dbReference>
<comment type="caution">
    <text evidence="7">The sequence shown here is derived from an EMBL/GenBank/DDBJ whole genome shotgun (WGS) entry which is preliminary data.</text>
</comment>
<evidence type="ECO:0000256" key="2">
    <source>
        <dbReference type="ARBA" id="ARBA00022692"/>
    </source>
</evidence>
<dbReference type="InterPro" id="IPR028082">
    <property type="entry name" value="Peripla_BP_I"/>
</dbReference>
<dbReference type="PANTHER" id="PTHR30483:SF6">
    <property type="entry name" value="PERIPLASMIC BINDING PROTEIN OF ABC TRANSPORTER FOR NATURAL AMINO ACIDS"/>
    <property type="match status" value="1"/>
</dbReference>
<evidence type="ECO:0000259" key="6">
    <source>
        <dbReference type="Pfam" id="PF01094"/>
    </source>
</evidence>
<dbReference type="PANTHER" id="PTHR30483">
    <property type="entry name" value="LEUCINE-SPECIFIC-BINDING PROTEIN"/>
    <property type="match status" value="1"/>
</dbReference>
<dbReference type="Pfam" id="PF01094">
    <property type="entry name" value="ANF_receptor"/>
    <property type="match status" value="1"/>
</dbReference>
<feature type="transmembrane region" description="Helical" evidence="5">
    <location>
        <begin position="1018"/>
        <end position="1036"/>
    </location>
</feature>
<reference evidence="7" key="1">
    <citation type="submission" date="2021-09" db="EMBL/GenBank/DDBJ databases">
        <authorList>
            <consortium name="AG Swart"/>
            <person name="Singh M."/>
            <person name="Singh A."/>
            <person name="Seah K."/>
            <person name="Emmerich C."/>
        </authorList>
    </citation>
    <scope>NUCLEOTIDE SEQUENCE</scope>
    <source>
        <strain evidence="7">ATCC30299</strain>
    </source>
</reference>
<dbReference type="InterPro" id="IPR051010">
    <property type="entry name" value="BCAA_transport"/>
</dbReference>
<gene>
    <name evidence="7" type="ORF">BSTOLATCC_MIC53510</name>
</gene>
<evidence type="ECO:0000256" key="3">
    <source>
        <dbReference type="ARBA" id="ARBA00022989"/>
    </source>
</evidence>
<dbReference type="AlphaFoldDB" id="A0AAU9K0A4"/>
<feature type="transmembrane region" description="Helical" evidence="5">
    <location>
        <begin position="769"/>
        <end position="790"/>
    </location>
</feature>
<evidence type="ECO:0000313" key="8">
    <source>
        <dbReference type="Proteomes" id="UP001162131"/>
    </source>
</evidence>
<feature type="transmembrane region" description="Helical" evidence="5">
    <location>
        <begin position="955"/>
        <end position="979"/>
    </location>
</feature>
<keyword evidence="4 5" id="KW-0472">Membrane</keyword>